<dbReference type="OrthoDB" id="6610875at2759"/>
<sequence>MILSIYQLKKKMCKDLDDYFQAKVRAKKSENTSNVSSSSYETDDEIRTRQKKATKKEYNKVVKIQKNKAIKKPAWSLDSIKSPGSCKEIEENTNCDNAFNNPDNIHIDIPPSRNKIIIDKLSLSLELIPTAKVLSTYYDAQEIIYTSSSPFKVSRTSAIIDNSALDILNKINRTTLNTWYEIKTITERIENIEKCMTNKTNIFELHETTLQGIDHVLQHILSNLPLKTEEDISIFEEKLTDIQIKKKMIEELSRLARKNIGGTIRTILRFLFTDKLLKEFSYKGQKKKKGFLSLGQMFLNIRLLYLNVSESIKKIGKFKHINTIDVETPMKIFIAGAKFRLNLYNAVSQPNGWKKIEDCVSTHARLAYRSWLLQIAGSLCEVHHYKYVMTNEIKQITDLNNGINT</sequence>
<comment type="caution">
    <text evidence="3">The sequence shown here is derived from an EMBL/GenBank/DDBJ whole genome shotgun (WGS) entry which is preliminary data.</text>
</comment>
<evidence type="ECO:0000259" key="2">
    <source>
        <dbReference type="Pfam" id="PF16064"/>
    </source>
</evidence>
<feature type="region of interest" description="Disordered" evidence="1">
    <location>
        <begin position="28"/>
        <end position="48"/>
    </location>
</feature>
<proteinExistence type="predicted"/>
<feature type="compositionally biased region" description="Low complexity" evidence="1">
    <location>
        <begin position="31"/>
        <end position="40"/>
    </location>
</feature>
<dbReference type="EMBL" id="VYZN01000030">
    <property type="protein sequence ID" value="KAE9533976.1"/>
    <property type="molecule type" value="Genomic_DNA"/>
</dbReference>
<feature type="domain" description="DUF4806" evidence="2">
    <location>
        <begin position="224"/>
        <end position="291"/>
    </location>
</feature>
<dbReference type="Proteomes" id="UP000475862">
    <property type="component" value="Unassembled WGS sequence"/>
</dbReference>
<evidence type="ECO:0000313" key="4">
    <source>
        <dbReference type="Proteomes" id="UP000475862"/>
    </source>
</evidence>
<protein>
    <recommendedName>
        <fullName evidence="2">DUF4806 domain-containing protein</fullName>
    </recommendedName>
</protein>
<dbReference type="AlphaFoldDB" id="A0A6G0TJB7"/>
<organism evidence="3 4">
    <name type="scientific">Aphis glycines</name>
    <name type="common">Soybean aphid</name>
    <dbReference type="NCBI Taxonomy" id="307491"/>
    <lineage>
        <taxon>Eukaryota</taxon>
        <taxon>Metazoa</taxon>
        <taxon>Ecdysozoa</taxon>
        <taxon>Arthropoda</taxon>
        <taxon>Hexapoda</taxon>
        <taxon>Insecta</taxon>
        <taxon>Pterygota</taxon>
        <taxon>Neoptera</taxon>
        <taxon>Paraneoptera</taxon>
        <taxon>Hemiptera</taxon>
        <taxon>Sternorrhyncha</taxon>
        <taxon>Aphidomorpha</taxon>
        <taxon>Aphidoidea</taxon>
        <taxon>Aphididae</taxon>
        <taxon>Aphidini</taxon>
        <taxon>Aphis</taxon>
        <taxon>Aphis</taxon>
    </lineage>
</organism>
<gene>
    <name evidence="3" type="ORF">AGLY_008712</name>
</gene>
<name>A0A6G0TJB7_APHGL</name>
<reference evidence="3 4" key="1">
    <citation type="submission" date="2019-08" db="EMBL/GenBank/DDBJ databases">
        <title>The genome of the soybean aphid Biotype 1, its phylome, world population structure and adaptation to the North American continent.</title>
        <authorList>
            <person name="Giordano R."/>
            <person name="Donthu R.K."/>
            <person name="Hernandez A.G."/>
            <person name="Wright C.L."/>
            <person name="Zimin A.V."/>
        </authorList>
    </citation>
    <scope>NUCLEOTIDE SEQUENCE [LARGE SCALE GENOMIC DNA]</scope>
    <source>
        <tissue evidence="3">Whole aphids</tissue>
    </source>
</reference>
<evidence type="ECO:0000313" key="3">
    <source>
        <dbReference type="EMBL" id="KAE9533976.1"/>
    </source>
</evidence>
<accession>A0A6G0TJB7</accession>
<dbReference type="InterPro" id="IPR032071">
    <property type="entry name" value="DUF4806"/>
</dbReference>
<evidence type="ECO:0000256" key="1">
    <source>
        <dbReference type="SAM" id="MobiDB-lite"/>
    </source>
</evidence>
<keyword evidence="4" id="KW-1185">Reference proteome</keyword>
<dbReference type="Pfam" id="PF16064">
    <property type="entry name" value="DUF4806"/>
    <property type="match status" value="1"/>
</dbReference>